<name>A0A1X6X5Z5_9MICO</name>
<dbReference type="InterPro" id="IPR009057">
    <property type="entry name" value="Homeodomain-like_sf"/>
</dbReference>
<dbReference type="GO" id="GO:0000976">
    <property type="term" value="F:transcription cis-regulatory region binding"/>
    <property type="evidence" value="ECO:0007669"/>
    <property type="project" value="TreeGrafter"/>
</dbReference>
<sequence>MTDLFDPLPAAPAVRRRENTRSRLVRASLAVFVDKGIDGATIDDLVTAAGFTRGAFYSSFSSKEEVFGALFEVVTDEVIQIIRATVDDALAAHGTTASTTLAAADPAMMVGVFEAIRPYGRQWYLLYSEAVARALRAPEGLEGIDTQRHRLRDAIADALRRGMEAKGERCAIAPEQLAQTLIGVFSDFMMQEHLDGADITDLAGETILRIMRAFIGPAA</sequence>
<dbReference type="PRINTS" id="PR00455">
    <property type="entry name" value="HTHTETR"/>
</dbReference>
<dbReference type="AlphaFoldDB" id="A0A1X6X5Z5"/>
<dbReference type="Pfam" id="PF00440">
    <property type="entry name" value="TetR_N"/>
    <property type="match status" value="1"/>
</dbReference>
<dbReference type="InterPro" id="IPR001647">
    <property type="entry name" value="HTH_TetR"/>
</dbReference>
<dbReference type="OrthoDB" id="7252896at2"/>
<evidence type="ECO:0000259" key="3">
    <source>
        <dbReference type="PROSITE" id="PS50977"/>
    </source>
</evidence>
<dbReference type="Gene3D" id="1.10.357.10">
    <property type="entry name" value="Tetracycline Repressor, domain 2"/>
    <property type="match status" value="1"/>
</dbReference>
<protein>
    <submittedName>
        <fullName evidence="4">Transcriptional regulator, TetR family</fullName>
    </submittedName>
</protein>
<accession>A0A1X6X5Z5</accession>
<dbReference type="SUPFAM" id="SSF46689">
    <property type="entry name" value="Homeodomain-like"/>
    <property type="match status" value="1"/>
</dbReference>
<dbReference type="InterPro" id="IPR036271">
    <property type="entry name" value="Tet_transcr_reg_TetR-rel_C_sf"/>
</dbReference>
<evidence type="ECO:0000256" key="2">
    <source>
        <dbReference type="PROSITE-ProRule" id="PRU00335"/>
    </source>
</evidence>
<evidence type="ECO:0000256" key="1">
    <source>
        <dbReference type="ARBA" id="ARBA00023125"/>
    </source>
</evidence>
<evidence type="ECO:0000313" key="5">
    <source>
        <dbReference type="Proteomes" id="UP000195981"/>
    </source>
</evidence>
<gene>
    <name evidence="4" type="ORF">FM110_11450</name>
</gene>
<dbReference type="InterPro" id="IPR050109">
    <property type="entry name" value="HTH-type_TetR-like_transc_reg"/>
</dbReference>
<dbReference type="Proteomes" id="UP000195981">
    <property type="component" value="Unassembled WGS sequence"/>
</dbReference>
<keyword evidence="5" id="KW-1185">Reference proteome</keyword>
<organism evidence="4 5">
    <name type="scientific">Brachybacterium nesterenkovii</name>
    <dbReference type="NCBI Taxonomy" id="47847"/>
    <lineage>
        <taxon>Bacteria</taxon>
        <taxon>Bacillati</taxon>
        <taxon>Actinomycetota</taxon>
        <taxon>Actinomycetes</taxon>
        <taxon>Micrococcales</taxon>
        <taxon>Dermabacteraceae</taxon>
        <taxon>Brachybacterium</taxon>
    </lineage>
</organism>
<proteinExistence type="predicted"/>
<dbReference type="PANTHER" id="PTHR30055:SF241">
    <property type="entry name" value="TRANSCRIPTIONAL REGULATORY PROTEIN"/>
    <property type="match status" value="1"/>
</dbReference>
<dbReference type="EMBL" id="FWFG01000099">
    <property type="protein sequence ID" value="SLM94517.1"/>
    <property type="molecule type" value="Genomic_DNA"/>
</dbReference>
<dbReference type="RefSeq" id="WP_087104883.1">
    <property type="nucleotide sequence ID" value="NZ_FWFG01000099.1"/>
</dbReference>
<dbReference type="PANTHER" id="PTHR30055">
    <property type="entry name" value="HTH-TYPE TRANSCRIPTIONAL REGULATOR RUTR"/>
    <property type="match status" value="1"/>
</dbReference>
<dbReference type="PROSITE" id="PS50977">
    <property type="entry name" value="HTH_TETR_2"/>
    <property type="match status" value="1"/>
</dbReference>
<dbReference type="GO" id="GO:0003700">
    <property type="term" value="F:DNA-binding transcription factor activity"/>
    <property type="evidence" value="ECO:0007669"/>
    <property type="project" value="TreeGrafter"/>
</dbReference>
<keyword evidence="1 2" id="KW-0238">DNA-binding</keyword>
<dbReference type="SUPFAM" id="SSF48498">
    <property type="entry name" value="Tetracyclin repressor-like, C-terminal domain"/>
    <property type="match status" value="1"/>
</dbReference>
<feature type="domain" description="HTH tetR-type" evidence="3">
    <location>
        <begin position="18"/>
        <end position="78"/>
    </location>
</feature>
<feature type="DNA-binding region" description="H-T-H motif" evidence="2">
    <location>
        <begin position="41"/>
        <end position="60"/>
    </location>
</feature>
<evidence type="ECO:0000313" key="4">
    <source>
        <dbReference type="EMBL" id="SLM94517.1"/>
    </source>
</evidence>
<reference evidence="4 5" key="1">
    <citation type="submission" date="2017-02" db="EMBL/GenBank/DDBJ databases">
        <authorList>
            <person name="Peterson S.W."/>
        </authorList>
    </citation>
    <scope>NUCLEOTIDE SEQUENCE [LARGE SCALE GENOMIC DNA]</scope>
    <source>
        <strain evidence="4 5">CIP104813</strain>
    </source>
</reference>